<dbReference type="HOGENOM" id="CLU_1826728_0_0_1"/>
<name>A0A0B1NZ22_UNCNE</name>
<accession>A0A0B1NZ22</accession>
<feature type="compositionally biased region" description="Polar residues" evidence="1">
    <location>
        <begin position="1"/>
        <end position="22"/>
    </location>
</feature>
<keyword evidence="3" id="KW-1185">Reference proteome</keyword>
<dbReference type="Proteomes" id="UP000030854">
    <property type="component" value="Unassembled WGS sequence"/>
</dbReference>
<feature type="region of interest" description="Disordered" evidence="1">
    <location>
        <begin position="1"/>
        <end position="28"/>
    </location>
</feature>
<sequence>MSDSMKIFQETQAPSTDTSNQTPPIPPFPIKDKIVMKKVAIATPLDLLSEVANGGSIKEASTLPKIPHIGDKTWATVARYGQKKGQVTLSSTTQVATVNKSPVHQDCKDKSSTIASLDERLFVYHKTMSGANCLLQAPVKF</sequence>
<evidence type="ECO:0000313" key="2">
    <source>
        <dbReference type="EMBL" id="KHJ31228.1"/>
    </source>
</evidence>
<evidence type="ECO:0000256" key="1">
    <source>
        <dbReference type="SAM" id="MobiDB-lite"/>
    </source>
</evidence>
<dbReference type="EMBL" id="JNVN01003106">
    <property type="protein sequence ID" value="KHJ31228.1"/>
    <property type="molecule type" value="Genomic_DNA"/>
</dbReference>
<protein>
    <submittedName>
        <fullName evidence="2">Uncharacterized protein</fullName>
    </submittedName>
</protein>
<gene>
    <name evidence="2" type="ORF">EV44_g3356</name>
</gene>
<organism evidence="2 3">
    <name type="scientific">Uncinula necator</name>
    <name type="common">Grape powdery mildew</name>
    <dbReference type="NCBI Taxonomy" id="52586"/>
    <lineage>
        <taxon>Eukaryota</taxon>
        <taxon>Fungi</taxon>
        <taxon>Dikarya</taxon>
        <taxon>Ascomycota</taxon>
        <taxon>Pezizomycotina</taxon>
        <taxon>Leotiomycetes</taxon>
        <taxon>Erysiphales</taxon>
        <taxon>Erysiphaceae</taxon>
        <taxon>Erysiphe</taxon>
    </lineage>
</organism>
<dbReference type="AlphaFoldDB" id="A0A0B1NZ22"/>
<reference evidence="2 3" key="1">
    <citation type="journal article" date="2014" name="BMC Genomics">
        <title>Adaptive genomic structural variation in the grape powdery mildew pathogen, Erysiphe necator.</title>
        <authorList>
            <person name="Jones L."/>
            <person name="Riaz S."/>
            <person name="Morales-Cruz A."/>
            <person name="Amrine K.C."/>
            <person name="McGuire B."/>
            <person name="Gubler W.D."/>
            <person name="Walker M.A."/>
            <person name="Cantu D."/>
        </authorList>
    </citation>
    <scope>NUCLEOTIDE SEQUENCE [LARGE SCALE GENOMIC DNA]</scope>
    <source>
        <strain evidence="3">c</strain>
    </source>
</reference>
<evidence type="ECO:0000313" key="3">
    <source>
        <dbReference type="Proteomes" id="UP000030854"/>
    </source>
</evidence>
<comment type="caution">
    <text evidence="2">The sequence shown here is derived from an EMBL/GenBank/DDBJ whole genome shotgun (WGS) entry which is preliminary data.</text>
</comment>
<proteinExistence type="predicted"/>